<keyword evidence="4" id="KW-1133">Transmembrane helix</keyword>
<feature type="repeat" description="ANK" evidence="3">
    <location>
        <begin position="947"/>
        <end position="979"/>
    </location>
</feature>
<dbReference type="GeneID" id="68352370"/>
<dbReference type="SMART" id="SM00248">
    <property type="entry name" value="ANK"/>
    <property type="match status" value="11"/>
</dbReference>
<dbReference type="SUPFAM" id="SSF48403">
    <property type="entry name" value="Ankyrin repeat"/>
    <property type="match status" value="3"/>
</dbReference>
<dbReference type="PROSITE" id="PS50297">
    <property type="entry name" value="ANK_REP_REGION"/>
    <property type="match status" value="8"/>
</dbReference>
<feature type="transmembrane region" description="Helical" evidence="4">
    <location>
        <begin position="261"/>
        <end position="284"/>
    </location>
</feature>
<evidence type="ECO:0000313" key="6">
    <source>
        <dbReference type="EMBL" id="KAH0965225.1"/>
    </source>
</evidence>
<feature type="repeat" description="ANK" evidence="3">
    <location>
        <begin position="1046"/>
        <end position="1074"/>
    </location>
</feature>
<feature type="repeat" description="ANK" evidence="3">
    <location>
        <begin position="1166"/>
        <end position="1199"/>
    </location>
</feature>
<name>A0A9P8SKW9_9HYPO</name>
<dbReference type="PANTHER" id="PTHR24198:SF165">
    <property type="entry name" value="ANKYRIN REPEAT-CONTAINING PROTEIN-RELATED"/>
    <property type="match status" value="1"/>
</dbReference>
<keyword evidence="4" id="KW-0812">Transmembrane</keyword>
<feature type="repeat" description="ANK" evidence="3">
    <location>
        <begin position="980"/>
        <end position="1012"/>
    </location>
</feature>
<dbReference type="GO" id="GO:0005737">
    <property type="term" value="C:cytoplasm"/>
    <property type="evidence" value="ECO:0007669"/>
    <property type="project" value="TreeGrafter"/>
</dbReference>
<evidence type="ECO:0000256" key="3">
    <source>
        <dbReference type="PROSITE-ProRule" id="PRU00023"/>
    </source>
</evidence>
<accession>A0A9P8SKW9</accession>
<dbReference type="Pfam" id="PF13637">
    <property type="entry name" value="Ank_4"/>
    <property type="match status" value="3"/>
</dbReference>
<gene>
    <name evidence="6" type="ORF">HRG_03241</name>
</gene>
<feature type="repeat" description="ANK" evidence="3">
    <location>
        <begin position="1202"/>
        <end position="1234"/>
    </location>
</feature>
<dbReference type="InterPro" id="IPR002110">
    <property type="entry name" value="Ankyrin_rpt"/>
</dbReference>
<dbReference type="PANTHER" id="PTHR24198">
    <property type="entry name" value="ANKYRIN REPEAT AND PROTEIN KINASE DOMAIN-CONTAINING PROTEIN"/>
    <property type="match status" value="1"/>
</dbReference>
<feature type="chain" id="PRO_5040415671" evidence="5">
    <location>
        <begin position="26"/>
        <end position="1312"/>
    </location>
</feature>
<feature type="signal peptide" evidence="5">
    <location>
        <begin position="1"/>
        <end position="25"/>
    </location>
</feature>
<dbReference type="PRINTS" id="PR01415">
    <property type="entry name" value="ANKYRIN"/>
</dbReference>
<feature type="transmembrane region" description="Helical" evidence="4">
    <location>
        <begin position="348"/>
        <end position="367"/>
    </location>
</feature>
<evidence type="ECO:0000256" key="2">
    <source>
        <dbReference type="ARBA" id="ARBA00023043"/>
    </source>
</evidence>
<dbReference type="Pfam" id="PF12796">
    <property type="entry name" value="Ank_2"/>
    <property type="match status" value="2"/>
</dbReference>
<keyword evidence="4" id="KW-0472">Membrane</keyword>
<feature type="repeat" description="ANK" evidence="3">
    <location>
        <begin position="1080"/>
        <end position="1112"/>
    </location>
</feature>
<evidence type="ECO:0000256" key="5">
    <source>
        <dbReference type="SAM" id="SignalP"/>
    </source>
</evidence>
<reference evidence="6" key="1">
    <citation type="submission" date="2021-09" db="EMBL/GenBank/DDBJ databases">
        <title>A high-quality genome of the endoparasitic fungus Hirsutella rhossiliensis with a comparison of Hirsutella genomes reveals transposable elements contributing to genome size variation.</title>
        <authorList>
            <person name="Lin R."/>
            <person name="Jiao Y."/>
            <person name="Sun X."/>
            <person name="Ling J."/>
            <person name="Xie B."/>
            <person name="Cheng X."/>
        </authorList>
    </citation>
    <scope>NUCLEOTIDE SEQUENCE</scope>
    <source>
        <strain evidence="6">HR02</strain>
    </source>
</reference>
<evidence type="ECO:0000256" key="1">
    <source>
        <dbReference type="ARBA" id="ARBA00022737"/>
    </source>
</evidence>
<keyword evidence="2 3" id="KW-0040">ANK repeat</keyword>
<organism evidence="6 7">
    <name type="scientific">Hirsutella rhossiliensis</name>
    <dbReference type="NCBI Taxonomy" id="111463"/>
    <lineage>
        <taxon>Eukaryota</taxon>
        <taxon>Fungi</taxon>
        <taxon>Dikarya</taxon>
        <taxon>Ascomycota</taxon>
        <taxon>Pezizomycotina</taxon>
        <taxon>Sordariomycetes</taxon>
        <taxon>Hypocreomycetidae</taxon>
        <taxon>Hypocreales</taxon>
        <taxon>Ophiocordycipitaceae</taxon>
        <taxon>Hirsutella</taxon>
    </lineage>
</organism>
<feature type="transmembrane region" description="Helical" evidence="4">
    <location>
        <begin position="66"/>
        <end position="88"/>
    </location>
</feature>
<dbReference type="Gene3D" id="1.25.40.20">
    <property type="entry name" value="Ankyrin repeat-containing domain"/>
    <property type="match status" value="2"/>
</dbReference>
<evidence type="ECO:0000256" key="4">
    <source>
        <dbReference type="SAM" id="Phobius"/>
    </source>
</evidence>
<keyword evidence="5" id="KW-0732">Signal</keyword>
<dbReference type="Proteomes" id="UP000824596">
    <property type="component" value="Unassembled WGS sequence"/>
</dbReference>
<sequence>MPYFASHVALHALALTLGFLQGAAAGGDDLSDFSNNLAQDLGPLLALFGEPVTRQYLSESTTFLDYFIFAVCPLGIITAVTAAVRVCGHPSLRAFIGRSQEGNGVVEAELCTSTSRDVCELFNNGGITRVLGQPNVLELVCAFPSNTSPSNAADAEGPKLFLFQDYLGRTDEGVSEWKKLRGSLVTSSESGPGSSNLFAPKPNLSLNVGIKRQPSWVFILVALTGLVLQVGIIVLAGFGAWRLGWNLNNPSNPSSMDYAPRMFIAGTALLCIGMCSCAALVGQATQEVTYKRRRTCSEQHSMLLWLQPGPQVVGDQSFDPFAHLENPSKPLDYWISSRKKKTGKTFELLTLVATAFTILGYVLQFIGLRGMKAWVSIAQLATTLFMGFLRGLLRMQRFGEGDNALAKMPDLVPGHELDWMAFEIALKAPPVQQSPSTPRTYRRFFDCFMSRLGGFQRGKDGNSRLHKMSPPASRNAPCWHITGQHAAAQAHSDKRSDSSSRHLIFTRARLAHLTGHFTFENLAEPEYQSWKDSLVRVRAKAKLLASAVGEAAKVMLQAWDRSKGKLPESISLRLKTSNGMGGVTFHEQEVHVAMKLVASSHWKVDSAQIEALLGLWMWSLLNDGRLTYADEAENMHSSAERRVEFMQIISASLDRESPERQTDAQDEMNLWLGPSGPTVSQSVLKMGGEEGCGYDDLWISSLVQATPRIGSLLDICATEVFSALLENRAITGLARAFVDSGLGTRSDVLLSVVPAFRNQVHPNGHAMLAGLVTGVDAYRRNGEWDRAQLLMRWACRQNFTSCGGVSEVVVRTGELYRWSLANGSNKEQKLFGLAGIGWMSGAFGTKALQPAFPLAVRNSWTEVAEAILELKGSLDSQDDEGRTAASHCAEAGLGWALERLIQQGAFLDQADRQGRTPLHWAAQAGNVSTVQTLILSGQVDCERQDSQGATPLWDALDRGHISVVEQLLAAGVDIESRQKDDHTPLTWTAHKGQLEMMKKLLEHGANVHQKSDRKRTAVHWAAAGGHTSCLQLLLEQGSDMHEPDRNYLTPINIAAESGHEGCLDALILHGADVNGGRGGYGRTPLESAASRGHCGVMRKLIQSGAEVNWRDSSAIELLLDNGAGINDTDDFNRTCLHWTMNKALGSPYVIKTLLKRGIDVNIASGSGKTGLHEAVFRGYEEAVAMLLSHDGVQVDVNKADKSGDTALLLAAKKGHVGIVRRLLDHGADVNLANNQGLTPLMYAADRNVDNDGTVAKLLLDKGADVNLVSRLGRTALTYAIKSYNDDIAQVFLERGAKGMEPTVVHERAKESE</sequence>
<keyword evidence="1" id="KW-0677">Repeat</keyword>
<dbReference type="RefSeq" id="XP_044722738.1">
    <property type="nucleotide sequence ID" value="XM_044861712.1"/>
</dbReference>
<dbReference type="InterPro" id="IPR036770">
    <property type="entry name" value="Ankyrin_rpt-contain_sf"/>
</dbReference>
<keyword evidence="7" id="KW-1185">Reference proteome</keyword>
<evidence type="ECO:0000313" key="7">
    <source>
        <dbReference type="Proteomes" id="UP000824596"/>
    </source>
</evidence>
<protein>
    <submittedName>
        <fullName evidence="6">Ankyrin repeats (3 copies) domain-containing protein</fullName>
    </submittedName>
</protein>
<dbReference type="EMBL" id="JAIZPD010000003">
    <property type="protein sequence ID" value="KAH0965225.1"/>
    <property type="molecule type" value="Genomic_DNA"/>
</dbReference>
<dbReference type="PROSITE" id="PS50088">
    <property type="entry name" value="ANK_REPEAT"/>
    <property type="match status" value="9"/>
</dbReference>
<feature type="repeat" description="ANK" evidence="3">
    <location>
        <begin position="1013"/>
        <end position="1045"/>
    </location>
</feature>
<feature type="transmembrane region" description="Helical" evidence="4">
    <location>
        <begin position="216"/>
        <end position="241"/>
    </location>
</feature>
<dbReference type="OrthoDB" id="7464126at2759"/>
<feature type="repeat" description="ANK" evidence="3">
    <location>
        <begin position="1235"/>
        <end position="1270"/>
    </location>
</feature>
<feature type="repeat" description="ANK" evidence="3">
    <location>
        <begin position="913"/>
        <end position="937"/>
    </location>
</feature>
<comment type="caution">
    <text evidence="6">The sequence shown here is derived from an EMBL/GenBank/DDBJ whole genome shotgun (WGS) entry which is preliminary data.</text>
</comment>
<proteinExistence type="predicted"/>